<gene>
    <name evidence="1" type="ORF">GCM10022226_46290</name>
</gene>
<protein>
    <submittedName>
        <fullName evidence="1">Uncharacterized protein</fullName>
    </submittedName>
</protein>
<name>A0ABP7IKR2_9ACTN</name>
<dbReference type="Proteomes" id="UP001500888">
    <property type="component" value="Unassembled WGS sequence"/>
</dbReference>
<evidence type="ECO:0000313" key="2">
    <source>
        <dbReference type="Proteomes" id="UP001500888"/>
    </source>
</evidence>
<sequence>MLAIYMHGCYGWLISVLAGIVLRPDAFEMVFRESGLPGKRAGTPRRTLHAAGVVRP</sequence>
<evidence type="ECO:0000313" key="1">
    <source>
        <dbReference type="EMBL" id="GAA3820679.1"/>
    </source>
</evidence>
<accession>A0ABP7IKR2</accession>
<organism evidence="1 2">
    <name type="scientific">Sphaerisporangium flaviroseum</name>
    <dbReference type="NCBI Taxonomy" id="509199"/>
    <lineage>
        <taxon>Bacteria</taxon>
        <taxon>Bacillati</taxon>
        <taxon>Actinomycetota</taxon>
        <taxon>Actinomycetes</taxon>
        <taxon>Streptosporangiales</taxon>
        <taxon>Streptosporangiaceae</taxon>
        <taxon>Sphaerisporangium</taxon>
    </lineage>
</organism>
<reference evidence="2" key="1">
    <citation type="journal article" date="2019" name="Int. J. Syst. Evol. Microbiol.">
        <title>The Global Catalogue of Microorganisms (GCM) 10K type strain sequencing project: providing services to taxonomists for standard genome sequencing and annotation.</title>
        <authorList>
            <consortium name="The Broad Institute Genomics Platform"/>
            <consortium name="The Broad Institute Genome Sequencing Center for Infectious Disease"/>
            <person name="Wu L."/>
            <person name="Ma J."/>
        </authorList>
    </citation>
    <scope>NUCLEOTIDE SEQUENCE [LARGE SCALE GENOMIC DNA]</scope>
    <source>
        <strain evidence="2">JCM 16908</strain>
    </source>
</reference>
<keyword evidence="2" id="KW-1185">Reference proteome</keyword>
<proteinExistence type="predicted"/>
<dbReference type="EMBL" id="BAAAZR010000012">
    <property type="protein sequence ID" value="GAA3820679.1"/>
    <property type="molecule type" value="Genomic_DNA"/>
</dbReference>
<comment type="caution">
    <text evidence="1">The sequence shown here is derived from an EMBL/GenBank/DDBJ whole genome shotgun (WGS) entry which is preliminary data.</text>
</comment>